<dbReference type="OrthoDB" id="66964at2759"/>
<organism evidence="3 4">
    <name type="scientific">Phaeodactylum tricornutum (strain CCAP 1055/1)</name>
    <dbReference type="NCBI Taxonomy" id="556484"/>
    <lineage>
        <taxon>Eukaryota</taxon>
        <taxon>Sar</taxon>
        <taxon>Stramenopiles</taxon>
        <taxon>Ochrophyta</taxon>
        <taxon>Bacillariophyta</taxon>
        <taxon>Bacillariophyceae</taxon>
        <taxon>Bacillariophycidae</taxon>
        <taxon>Naviculales</taxon>
        <taxon>Phaeodactylaceae</taxon>
        <taxon>Phaeodactylum</taxon>
    </lineage>
</organism>
<dbReference type="PANTHER" id="PTHR44144:SF1">
    <property type="entry name" value="DNAJ HOMOLOG SUBFAMILY C MEMBER 9"/>
    <property type="match status" value="1"/>
</dbReference>
<protein>
    <recommendedName>
        <fullName evidence="2">J domain-containing protein</fullName>
    </recommendedName>
</protein>
<dbReference type="InterPro" id="IPR001623">
    <property type="entry name" value="DnaJ_domain"/>
</dbReference>
<dbReference type="PaxDb" id="2850-Phatr39173"/>
<dbReference type="InterPro" id="IPR036869">
    <property type="entry name" value="J_dom_sf"/>
</dbReference>
<dbReference type="GO" id="GO:0031072">
    <property type="term" value="F:heat shock protein binding"/>
    <property type="evidence" value="ECO:0007669"/>
    <property type="project" value="TreeGrafter"/>
</dbReference>
<dbReference type="PANTHER" id="PTHR44144">
    <property type="entry name" value="DNAJ HOMOLOG SUBFAMILY C MEMBER 9"/>
    <property type="match status" value="1"/>
</dbReference>
<dbReference type="Gene3D" id="1.10.287.110">
    <property type="entry name" value="DnaJ domain"/>
    <property type="match status" value="1"/>
</dbReference>
<dbReference type="InterPro" id="IPR052594">
    <property type="entry name" value="J_domain-containing_protein"/>
</dbReference>
<feature type="region of interest" description="Disordered" evidence="1">
    <location>
        <begin position="1"/>
        <end position="21"/>
    </location>
</feature>
<dbReference type="GO" id="GO:0005634">
    <property type="term" value="C:nucleus"/>
    <property type="evidence" value="ECO:0007669"/>
    <property type="project" value="TreeGrafter"/>
</dbReference>
<reference evidence="4" key="2">
    <citation type="submission" date="2008-08" db="EMBL/GenBank/DDBJ databases">
        <authorList>
            <consortium name="Diatom Consortium"/>
            <person name="Grigoriev I."/>
            <person name="Grimwood J."/>
            <person name="Kuo A."/>
            <person name="Otillar R.P."/>
            <person name="Salamov A."/>
            <person name="Detter J.C."/>
            <person name="Lindquist E."/>
            <person name="Shapiro H."/>
            <person name="Lucas S."/>
            <person name="Glavina del Rio T."/>
            <person name="Pitluck S."/>
            <person name="Rokhsar D."/>
            <person name="Bowler C."/>
        </authorList>
    </citation>
    <scope>GENOME REANNOTATION</scope>
    <source>
        <strain evidence="4">CCAP 1055/1</strain>
    </source>
</reference>
<dbReference type="PRINTS" id="PR00625">
    <property type="entry name" value="JDOMAIN"/>
</dbReference>
<proteinExistence type="predicted"/>
<evidence type="ECO:0000256" key="1">
    <source>
        <dbReference type="SAM" id="MobiDB-lite"/>
    </source>
</evidence>
<evidence type="ECO:0000313" key="4">
    <source>
        <dbReference type="Proteomes" id="UP000000759"/>
    </source>
</evidence>
<dbReference type="GeneID" id="7194851"/>
<dbReference type="InParanoid" id="B7G807"/>
<evidence type="ECO:0000313" key="3">
    <source>
        <dbReference type="EMBL" id="EEC45330.1"/>
    </source>
</evidence>
<dbReference type="SMART" id="SM00271">
    <property type="entry name" value="DnaJ"/>
    <property type="match status" value="1"/>
</dbReference>
<dbReference type="Proteomes" id="UP000000759">
    <property type="component" value="Chromosome 18"/>
</dbReference>
<sequence>MELFRFFPSPERTTDQSPPLSDPVIVDPYQVLQVRKDATDSEIRHSYRRLALWNHPGRSANASREERERRLQVFGVLAACYETLLDKEARRRFDALHRDFDYRARIRHLPKGDIRVGGRNVKVETIDPKQSKRPETRAEAYPTHCLPTLALASSDTSSNPDQPETNLTETLHANSKDVGIPVVKRSNPTDRQDTMRLWSCGMIDSLTPKNDTAQSTTYLPNTNVEDEDLDIQYTESEMNRLFGGPLQLLFRARRWEPFRDPFQVFTMVFGSELSLSRPLEAMDAPKTNEVIPLSPSRSSQPSGWTGRSETLANGTVVFTTSRLLSDRKVIRTEAVRTDPVTKEQYAYVTVTSEPLDSDSVVDGKKAVRLDFCGYFSFCATDTTMERVATNNESGTWSMCGCGAW</sequence>
<dbReference type="AlphaFoldDB" id="B7G807"/>
<dbReference type="HOGENOM" id="CLU_682351_0_0_1"/>
<gene>
    <name evidence="3" type="ORF">PHATRDRAFT_39173</name>
</gene>
<evidence type="ECO:0000259" key="2">
    <source>
        <dbReference type="PROSITE" id="PS50076"/>
    </source>
</evidence>
<dbReference type="RefSeq" id="XP_002183112.1">
    <property type="nucleotide sequence ID" value="XM_002183076.1"/>
</dbReference>
<dbReference type="EMBL" id="CM000620">
    <property type="protein sequence ID" value="EEC45330.1"/>
    <property type="molecule type" value="Genomic_DNA"/>
</dbReference>
<dbReference type="GO" id="GO:0005737">
    <property type="term" value="C:cytoplasm"/>
    <property type="evidence" value="ECO:0007669"/>
    <property type="project" value="TreeGrafter"/>
</dbReference>
<dbReference type="Pfam" id="PF00226">
    <property type="entry name" value="DnaJ"/>
    <property type="match status" value="1"/>
</dbReference>
<feature type="domain" description="J" evidence="2">
    <location>
        <begin position="27"/>
        <end position="97"/>
    </location>
</feature>
<dbReference type="CDD" id="cd06257">
    <property type="entry name" value="DnaJ"/>
    <property type="match status" value="1"/>
</dbReference>
<accession>B7G807</accession>
<keyword evidence="4" id="KW-1185">Reference proteome</keyword>
<dbReference type="PROSITE" id="PS50076">
    <property type="entry name" value="DNAJ_2"/>
    <property type="match status" value="1"/>
</dbReference>
<dbReference type="KEGG" id="pti:PHATRDRAFT_39173"/>
<reference evidence="3 4" key="1">
    <citation type="journal article" date="2008" name="Nature">
        <title>The Phaeodactylum genome reveals the evolutionary history of diatom genomes.</title>
        <authorList>
            <person name="Bowler C."/>
            <person name="Allen A.E."/>
            <person name="Badger J.H."/>
            <person name="Grimwood J."/>
            <person name="Jabbari K."/>
            <person name="Kuo A."/>
            <person name="Maheswari U."/>
            <person name="Martens C."/>
            <person name="Maumus F."/>
            <person name="Otillar R.P."/>
            <person name="Rayko E."/>
            <person name="Salamov A."/>
            <person name="Vandepoele K."/>
            <person name="Beszteri B."/>
            <person name="Gruber A."/>
            <person name="Heijde M."/>
            <person name="Katinka M."/>
            <person name="Mock T."/>
            <person name="Valentin K."/>
            <person name="Verret F."/>
            <person name="Berges J.A."/>
            <person name="Brownlee C."/>
            <person name="Cadoret J.P."/>
            <person name="Chiovitti A."/>
            <person name="Choi C.J."/>
            <person name="Coesel S."/>
            <person name="De Martino A."/>
            <person name="Detter J.C."/>
            <person name="Durkin C."/>
            <person name="Falciatore A."/>
            <person name="Fournet J."/>
            <person name="Haruta M."/>
            <person name="Huysman M.J."/>
            <person name="Jenkins B.D."/>
            <person name="Jiroutova K."/>
            <person name="Jorgensen R.E."/>
            <person name="Joubert Y."/>
            <person name="Kaplan A."/>
            <person name="Kroger N."/>
            <person name="Kroth P.G."/>
            <person name="La Roche J."/>
            <person name="Lindquist E."/>
            <person name="Lommer M."/>
            <person name="Martin-Jezequel V."/>
            <person name="Lopez P.J."/>
            <person name="Lucas S."/>
            <person name="Mangogna M."/>
            <person name="McGinnis K."/>
            <person name="Medlin L.K."/>
            <person name="Montsant A."/>
            <person name="Oudot-Le Secq M.P."/>
            <person name="Napoli C."/>
            <person name="Obornik M."/>
            <person name="Parker M.S."/>
            <person name="Petit J.L."/>
            <person name="Porcel B.M."/>
            <person name="Poulsen N."/>
            <person name="Robison M."/>
            <person name="Rychlewski L."/>
            <person name="Rynearson T.A."/>
            <person name="Schmutz J."/>
            <person name="Shapiro H."/>
            <person name="Siaut M."/>
            <person name="Stanley M."/>
            <person name="Sussman M.R."/>
            <person name="Taylor A.R."/>
            <person name="Vardi A."/>
            <person name="von Dassow P."/>
            <person name="Vyverman W."/>
            <person name="Willis A."/>
            <person name="Wyrwicz L.S."/>
            <person name="Rokhsar D.S."/>
            <person name="Weissenbach J."/>
            <person name="Armbrust E.V."/>
            <person name="Green B.R."/>
            <person name="Van de Peer Y."/>
            <person name="Grigoriev I.V."/>
        </authorList>
    </citation>
    <scope>NUCLEOTIDE SEQUENCE [LARGE SCALE GENOMIC DNA]</scope>
    <source>
        <strain evidence="3 4">CCAP 1055/1</strain>
    </source>
</reference>
<name>B7G807_PHATC</name>
<dbReference type="STRING" id="556484.B7G807"/>
<dbReference type="SUPFAM" id="SSF46565">
    <property type="entry name" value="Chaperone J-domain"/>
    <property type="match status" value="1"/>
</dbReference>